<dbReference type="GO" id="GO:0060742">
    <property type="term" value="P:epithelial cell differentiation involved in prostate gland development"/>
    <property type="evidence" value="ECO:0000318"/>
    <property type="project" value="GO_Central"/>
</dbReference>
<reference evidence="16" key="2">
    <citation type="submission" date="2025-08" db="UniProtKB">
        <authorList>
            <consortium name="Ensembl"/>
        </authorList>
    </citation>
    <scope>IDENTIFICATION</scope>
</reference>
<dbReference type="Gene3D" id="1.10.225.10">
    <property type="entry name" value="Saposin-like"/>
    <property type="match status" value="2"/>
</dbReference>
<dbReference type="InterPro" id="IPR007856">
    <property type="entry name" value="SapB_1"/>
</dbReference>
<feature type="chain" id="PRO_5046096254" description="Prosaposin" evidence="13">
    <location>
        <begin position="19"/>
        <end position="227"/>
    </location>
</feature>
<sequence length="227" mass="24877">MFPLFILVSSGLTRPLECAKGSEVWCQNFKTASECGAVEHCQQTFWSKATEVNSCRDWVSAYGRSVVHLLLEETDPDLVCGALRLGSPRGLGRGLGGPPAASALTTSGAFCEVCKMFDGYLDRSLDKNSTQAMILSAFHKACGMLPEAYRSKCDEFVKEYEPILIAALHEELDPASLCLKIGACPKEAAGPPLRTEQCMWGPSYWCKSMETAVLCNAVDHCKNHKWK</sequence>
<evidence type="ECO:0000256" key="2">
    <source>
        <dbReference type="ARBA" id="ARBA00004613"/>
    </source>
</evidence>
<dbReference type="GeneTree" id="ENSGT00940000156695"/>
<dbReference type="OMA" id="WGHARAD"/>
<dbReference type="InterPro" id="IPR011001">
    <property type="entry name" value="Saposin-like"/>
</dbReference>
<dbReference type="SMART" id="SM00162">
    <property type="entry name" value="SAPA"/>
    <property type="match status" value="2"/>
</dbReference>
<comment type="function">
    <text evidence="11">Saposin-B stimulates the hydrolysis of galacto-cerebroside sulfate by arylsulfatase A (EC 3.1.6.8), GM1 gangliosides by beta-galactosidase (EC 3.2.1.23) and globotriaosylceramide by alpha-galactosidase A (EC 3.2.1.22). Saposin-B forms a solubilizing complex with the substrates of the sphingolipid hydrolases.</text>
</comment>
<comment type="function">
    <text evidence="9">Saposin-A and saposin-C stimulate the hydrolysis of glucosylceramide by beta-glucosylceramidase (EC 3.2.1.45) and galactosylceramide by beta-galactosylceramidase (EC 3.2.1.46). Saposin-C apparently acts by combining with the enzyme and acidic lipid to form an activated complex, rather than by solubilizing the substrate.</text>
</comment>
<evidence type="ECO:0000256" key="12">
    <source>
        <dbReference type="ARBA" id="ARBA00040265"/>
    </source>
</evidence>
<dbReference type="GO" id="GO:0005615">
    <property type="term" value="C:extracellular space"/>
    <property type="evidence" value="ECO:0000318"/>
    <property type="project" value="GO_Central"/>
</dbReference>
<dbReference type="Bgee" id="ENSMODG00000027488">
    <property type="expression patterns" value="Expressed in testis and 16 other cell types or tissues"/>
</dbReference>
<dbReference type="PROSITE" id="PS50015">
    <property type="entry name" value="SAP_B"/>
    <property type="match status" value="1"/>
</dbReference>
<dbReference type="GO" id="GO:0006665">
    <property type="term" value="P:sphingolipid metabolic process"/>
    <property type="evidence" value="ECO:0007669"/>
    <property type="project" value="InterPro"/>
</dbReference>
<dbReference type="InterPro" id="IPR008139">
    <property type="entry name" value="SaposinB_dom"/>
</dbReference>
<dbReference type="Ensembl" id="ENSMODT00000042488.2">
    <property type="protein sequence ID" value="ENSMODP00000039377.2"/>
    <property type="gene ID" value="ENSMODG00000027488.2"/>
</dbReference>
<feature type="signal peptide" evidence="13">
    <location>
        <begin position="1"/>
        <end position="18"/>
    </location>
</feature>
<dbReference type="SMART" id="SM00741">
    <property type="entry name" value="SapB"/>
    <property type="match status" value="1"/>
</dbReference>
<evidence type="ECO:0000256" key="3">
    <source>
        <dbReference type="ARBA" id="ARBA00022525"/>
    </source>
</evidence>
<dbReference type="PANTHER" id="PTHR11480:SF36">
    <property type="entry name" value="PROSAPOSIN"/>
    <property type="match status" value="1"/>
</dbReference>
<comment type="subcellular location">
    <subcellularLocation>
        <location evidence="1">Lysosome</location>
    </subcellularLocation>
    <subcellularLocation>
        <location evidence="2">Secreted</location>
    </subcellularLocation>
</comment>
<evidence type="ECO:0000259" key="15">
    <source>
        <dbReference type="PROSITE" id="PS51110"/>
    </source>
</evidence>
<reference evidence="16" key="1">
    <citation type="journal article" date="2007" name="Nature">
        <title>Genome of the marsupial Monodelphis domestica reveals innovation in non-coding sequences.</title>
        <authorList>
            <person name="Mikkelsen T.S."/>
            <person name="Wakefield M.J."/>
            <person name="Aken B."/>
            <person name="Amemiya C.T."/>
            <person name="Chang J.L."/>
            <person name="Duke S."/>
            <person name="Garber M."/>
            <person name="Gentles A.J."/>
            <person name="Goodstadt L."/>
            <person name="Heger A."/>
            <person name="Jurka J."/>
            <person name="Kamal M."/>
            <person name="Mauceli E."/>
            <person name="Searle S.M."/>
            <person name="Sharpe T."/>
            <person name="Baker M.L."/>
            <person name="Batzer M.A."/>
            <person name="Benos P.V."/>
            <person name="Belov K."/>
            <person name="Clamp M."/>
            <person name="Cook A."/>
            <person name="Cuff J."/>
            <person name="Das R."/>
            <person name="Davidow L."/>
            <person name="Deakin J.E."/>
            <person name="Fazzari M.J."/>
            <person name="Glass J.L."/>
            <person name="Grabherr M."/>
            <person name="Greally J.M."/>
            <person name="Gu W."/>
            <person name="Hore T.A."/>
            <person name="Huttley G.A."/>
            <person name="Kleber M."/>
            <person name="Jirtle R.L."/>
            <person name="Koina E."/>
            <person name="Lee J.T."/>
            <person name="Mahony S."/>
            <person name="Marra M.A."/>
            <person name="Miller R.D."/>
            <person name="Nicholls R.D."/>
            <person name="Oda M."/>
            <person name="Papenfuss A.T."/>
            <person name="Parra Z.E."/>
            <person name="Pollock D.D."/>
            <person name="Ray D.A."/>
            <person name="Schein J.E."/>
            <person name="Speed T.P."/>
            <person name="Thompson K."/>
            <person name="VandeBerg J.L."/>
            <person name="Wade C.M."/>
            <person name="Walker J.A."/>
            <person name="Waters P.D."/>
            <person name="Webber C."/>
            <person name="Weidman J.R."/>
            <person name="Xie X."/>
            <person name="Zody M.C."/>
            <person name="Baldwin J."/>
            <person name="Abdouelleil A."/>
            <person name="Abdulkadir J."/>
            <person name="Abebe A."/>
            <person name="Abera B."/>
            <person name="Abreu J."/>
            <person name="Acer S.C."/>
            <person name="Aftuck L."/>
            <person name="Alexander A."/>
            <person name="An P."/>
            <person name="Anderson E."/>
            <person name="Anderson S."/>
            <person name="Arachi H."/>
            <person name="Azer M."/>
            <person name="Bachantsang P."/>
            <person name="Barry A."/>
            <person name="Bayul T."/>
            <person name="Berlin A."/>
            <person name="Bessette D."/>
            <person name="Bloom T."/>
            <person name="Bloom T."/>
            <person name="Boguslavskiy L."/>
            <person name="Bonnet C."/>
            <person name="Boukhgalter B."/>
            <person name="Bourzgui I."/>
            <person name="Brown A."/>
            <person name="Cahill P."/>
            <person name="Channer S."/>
            <person name="Cheshatsang Y."/>
            <person name="Chuda L."/>
            <person name="Citroen M."/>
            <person name="Collymore A."/>
            <person name="Cooke P."/>
            <person name="Costello M."/>
            <person name="D'Aco K."/>
            <person name="Daza R."/>
            <person name="De Haan G."/>
            <person name="DeGray S."/>
            <person name="DeMaso C."/>
            <person name="Dhargay N."/>
            <person name="Dooley K."/>
            <person name="Dooley E."/>
            <person name="Doricent M."/>
            <person name="Dorje P."/>
            <person name="Dorjee K."/>
            <person name="Dupes A."/>
            <person name="Elong R."/>
            <person name="Falk J."/>
            <person name="Farina A."/>
            <person name="Faro S."/>
            <person name="Ferguson D."/>
            <person name="Fisher S."/>
            <person name="Foley C.D."/>
            <person name="Franke A."/>
            <person name="Friedrich D."/>
            <person name="Gadbois L."/>
            <person name="Gearin G."/>
            <person name="Gearin C.R."/>
            <person name="Giannoukos G."/>
            <person name="Goode T."/>
            <person name="Graham J."/>
            <person name="Grandbois E."/>
            <person name="Grewal S."/>
            <person name="Gyaltsen K."/>
            <person name="Hafez N."/>
            <person name="Hagos B."/>
            <person name="Hall J."/>
            <person name="Henson C."/>
            <person name="Hollinger A."/>
            <person name="Honan T."/>
            <person name="Huard M.D."/>
            <person name="Hughes L."/>
            <person name="Hurhula B."/>
            <person name="Husby M.E."/>
            <person name="Kamat A."/>
            <person name="Kanga B."/>
            <person name="Kashin S."/>
            <person name="Khazanovich D."/>
            <person name="Kisner P."/>
            <person name="Lance K."/>
            <person name="Lara M."/>
            <person name="Lee W."/>
            <person name="Lennon N."/>
            <person name="Letendre F."/>
            <person name="LeVine R."/>
            <person name="Lipovsky A."/>
            <person name="Liu X."/>
            <person name="Liu J."/>
            <person name="Liu S."/>
            <person name="Lokyitsang T."/>
            <person name="Lokyitsang Y."/>
            <person name="Lubonja R."/>
            <person name="Lui A."/>
            <person name="MacDonald P."/>
            <person name="Magnisalis V."/>
            <person name="Maru K."/>
            <person name="Matthews C."/>
            <person name="McCusker W."/>
            <person name="McDonough S."/>
            <person name="Mehta T."/>
            <person name="Meldrim J."/>
            <person name="Meneus L."/>
            <person name="Mihai O."/>
            <person name="Mihalev A."/>
            <person name="Mihova T."/>
            <person name="Mittelman R."/>
            <person name="Mlenga V."/>
            <person name="Montmayeur A."/>
            <person name="Mulrain L."/>
            <person name="Navidi A."/>
            <person name="Naylor J."/>
            <person name="Negash T."/>
            <person name="Nguyen T."/>
            <person name="Nguyen N."/>
            <person name="Nicol R."/>
            <person name="Norbu C."/>
            <person name="Norbu N."/>
            <person name="Novod N."/>
            <person name="O'Neill B."/>
            <person name="Osman S."/>
            <person name="Markiewicz E."/>
            <person name="Oyono O.L."/>
            <person name="Patti C."/>
            <person name="Phunkhang P."/>
            <person name="Pierre F."/>
            <person name="Priest M."/>
            <person name="Raghuraman S."/>
            <person name="Rege F."/>
            <person name="Reyes R."/>
            <person name="Rise C."/>
            <person name="Rogov P."/>
            <person name="Ross K."/>
            <person name="Ryan E."/>
            <person name="Settipalli S."/>
            <person name="Shea T."/>
            <person name="Sherpa N."/>
            <person name="Shi L."/>
            <person name="Shih D."/>
            <person name="Sparrow T."/>
            <person name="Spaulding J."/>
            <person name="Stalker J."/>
            <person name="Stange-Thomann N."/>
            <person name="Stavropoulos S."/>
            <person name="Stone C."/>
            <person name="Strader C."/>
            <person name="Tesfaye S."/>
            <person name="Thomson T."/>
            <person name="Thoulutsang Y."/>
            <person name="Thoulutsang D."/>
            <person name="Topham K."/>
            <person name="Topping I."/>
            <person name="Tsamla T."/>
            <person name="Vassiliev H."/>
            <person name="Vo A."/>
            <person name="Wangchuk T."/>
            <person name="Wangdi T."/>
            <person name="Weiand M."/>
            <person name="Wilkinson J."/>
            <person name="Wilson A."/>
            <person name="Yadav S."/>
            <person name="Young G."/>
            <person name="Yu Q."/>
            <person name="Zembek L."/>
            <person name="Zhong D."/>
            <person name="Zimmer A."/>
            <person name="Zwirko Z."/>
            <person name="Jaffe D.B."/>
            <person name="Alvarez P."/>
            <person name="Brockman W."/>
            <person name="Butler J."/>
            <person name="Chin C."/>
            <person name="Gnerre S."/>
            <person name="MacCallum I."/>
            <person name="Graves J.A."/>
            <person name="Ponting C.P."/>
            <person name="Breen M."/>
            <person name="Samollow P.B."/>
            <person name="Lander E.S."/>
            <person name="Lindblad-Toh K."/>
        </authorList>
    </citation>
    <scope>NUCLEOTIDE SEQUENCE [LARGE SCALE GENOMIC DNA]</scope>
</reference>
<dbReference type="eggNOG" id="KOG1340">
    <property type="taxonomic scope" value="Eukaryota"/>
</dbReference>
<dbReference type="GO" id="GO:0016020">
    <property type="term" value="C:membrane"/>
    <property type="evidence" value="ECO:0007669"/>
    <property type="project" value="GOC"/>
</dbReference>
<dbReference type="AlphaFoldDB" id="K7E0S6"/>
<comment type="function">
    <text evidence="10">Saposin-D is a specific sphingomyelin phosphodiesterase activator (EC 3.1.4.12).</text>
</comment>
<keyword evidence="5" id="KW-0677">Repeat</keyword>
<evidence type="ECO:0000256" key="1">
    <source>
        <dbReference type="ARBA" id="ARBA00004371"/>
    </source>
</evidence>
<dbReference type="InParanoid" id="K7E0S6"/>
<evidence type="ECO:0000256" key="9">
    <source>
        <dbReference type="ARBA" id="ARBA00037150"/>
    </source>
</evidence>
<keyword evidence="6" id="KW-1015">Disulfide bond</keyword>
<dbReference type="GO" id="GO:0019216">
    <property type="term" value="P:regulation of lipid metabolic process"/>
    <property type="evidence" value="ECO:0000318"/>
    <property type="project" value="GO_Central"/>
</dbReference>
<evidence type="ECO:0000256" key="10">
    <source>
        <dbReference type="ARBA" id="ARBA00037231"/>
    </source>
</evidence>
<dbReference type="Pfam" id="PF02199">
    <property type="entry name" value="SapA"/>
    <property type="match status" value="2"/>
</dbReference>
<name>K7E0S6_MONDO</name>
<evidence type="ECO:0000256" key="7">
    <source>
        <dbReference type="ARBA" id="ARBA00023180"/>
    </source>
</evidence>
<protein>
    <recommendedName>
        <fullName evidence="12">Prosaposin</fullName>
    </recommendedName>
</protein>
<organism evidence="16 17">
    <name type="scientific">Monodelphis domestica</name>
    <name type="common">Gray short-tailed opossum</name>
    <dbReference type="NCBI Taxonomy" id="13616"/>
    <lineage>
        <taxon>Eukaryota</taxon>
        <taxon>Metazoa</taxon>
        <taxon>Chordata</taxon>
        <taxon>Craniata</taxon>
        <taxon>Vertebrata</taxon>
        <taxon>Euteleostomi</taxon>
        <taxon>Mammalia</taxon>
        <taxon>Metatheria</taxon>
        <taxon>Didelphimorphia</taxon>
        <taxon>Didelphidae</taxon>
        <taxon>Monodelphis</taxon>
    </lineage>
</organism>
<proteinExistence type="predicted"/>
<evidence type="ECO:0000256" key="6">
    <source>
        <dbReference type="ARBA" id="ARBA00023157"/>
    </source>
</evidence>
<evidence type="ECO:0000259" key="14">
    <source>
        <dbReference type="PROSITE" id="PS50015"/>
    </source>
</evidence>
<evidence type="ECO:0000256" key="5">
    <source>
        <dbReference type="ARBA" id="ARBA00022737"/>
    </source>
</evidence>
<evidence type="ECO:0000256" key="4">
    <source>
        <dbReference type="ARBA" id="ARBA00022729"/>
    </source>
</evidence>
<accession>K7E0S6</accession>
<dbReference type="InterPro" id="IPR051428">
    <property type="entry name" value="Sphingo_Act-Surfact_Prot"/>
</dbReference>
<evidence type="ECO:0000256" key="8">
    <source>
        <dbReference type="ARBA" id="ARBA00023228"/>
    </source>
</evidence>
<reference evidence="16" key="3">
    <citation type="submission" date="2025-09" db="UniProtKB">
        <authorList>
            <consortium name="Ensembl"/>
        </authorList>
    </citation>
    <scope>IDENTIFICATION</scope>
</reference>
<dbReference type="GO" id="GO:0007193">
    <property type="term" value="P:adenylate cyclase-inhibiting G protein-coupled receptor signaling pathway"/>
    <property type="evidence" value="ECO:0000318"/>
    <property type="project" value="GO_Central"/>
</dbReference>
<dbReference type="SUPFAM" id="SSF47862">
    <property type="entry name" value="Saposin"/>
    <property type="match status" value="1"/>
</dbReference>
<dbReference type="GO" id="GO:0005764">
    <property type="term" value="C:lysosome"/>
    <property type="evidence" value="ECO:0007669"/>
    <property type="project" value="InterPro"/>
</dbReference>
<evidence type="ECO:0000313" key="16">
    <source>
        <dbReference type="Ensembl" id="ENSMODP00000039377.2"/>
    </source>
</evidence>
<dbReference type="InterPro" id="IPR008138">
    <property type="entry name" value="SapB_2"/>
</dbReference>
<dbReference type="Pfam" id="PF05184">
    <property type="entry name" value="SapB_1"/>
    <property type="match status" value="1"/>
</dbReference>
<keyword evidence="8" id="KW-0458">Lysosome</keyword>
<dbReference type="STRING" id="13616.ENSMODP00000039377"/>
<dbReference type="PROSITE" id="PS51110">
    <property type="entry name" value="SAP_A"/>
    <property type="match status" value="2"/>
</dbReference>
<evidence type="ECO:0000313" key="17">
    <source>
        <dbReference type="Proteomes" id="UP000002280"/>
    </source>
</evidence>
<keyword evidence="3" id="KW-0964">Secreted</keyword>
<dbReference type="GO" id="GO:0007585">
    <property type="term" value="P:respiratory gaseous exchange by respiratory system"/>
    <property type="evidence" value="ECO:0007669"/>
    <property type="project" value="UniProtKB-KW"/>
</dbReference>
<feature type="domain" description="Saposin B-type" evidence="14">
    <location>
        <begin position="107"/>
        <end position="188"/>
    </location>
</feature>
<dbReference type="PANTHER" id="PTHR11480">
    <property type="entry name" value="SAPOSIN-RELATED"/>
    <property type="match status" value="1"/>
</dbReference>
<feature type="domain" description="Saposin A-type" evidence="15">
    <location>
        <begin position="11"/>
        <end position="51"/>
    </location>
</feature>
<keyword evidence="7" id="KW-0325">Glycoprotein</keyword>
<dbReference type="PRINTS" id="PR01797">
    <property type="entry name" value="SAPOSIN"/>
</dbReference>
<evidence type="ECO:0000256" key="13">
    <source>
        <dbReference type="SAM" id="SignalP"/>
    </source>
</evidence>
<dbReference type="InterPro" id="IPR008373">
    <property type="entry name" value="Saposin"/>
</dbReference>
<dbReference type="InterPro" id="IPR003119">
    <property type="entry name" value="SAP_A"/>
</dbReference>
<dbReference type="HOGENOM" id="CLU_685055_0_0_1"/>
<feature type="domain" description="Saposin A-type" evidence="15">
    <location>
        <begin position="191"/>
        <end position="227"/>
    </location>
</feature>
<dbReference type="GO" id="GO:0060736">
    <property type="term" value="P:prostate gland growth"/>
    <property type="evidence" value="ECO:0000318"/>
    <property type="project" value="GO_Central"/>
</dbReference>
<evidence type="ECO:0000256" key="11">
    <source>
        <dbReference type="ARBA" id="ARBA00037606"/>
    </source>
</evidence>
<dbReference type="Pfam" id="PF03489">
    <property type="entry name" value="SapB_2"/>
    <property type="match status" value="1"/>
</dbReference>
<dbReference type="Proteomes" id="UP000002280">
    <property type="component" value="Unplaced"/>
</dbReference>
<keyword evidence="4 13" id="KW-0732">Signal</keyword>
<keyword evidence="17" id="KW-1185">Reference proteome</keyword>